<keyword evidence="4" id="KW-0813">Transport</keyword>
<dbReference type="InterPro" id="IPR001392">
    <property type="entry name" value="Clathrin_mu"/>
</dbReference>
<organism evidence="13">
    <name type="scientific">Sipha flava</name>
    <name type="common">yellow sugarcane aphid</name>
    <dbReference type="NCBI Taxonomy" id="143950"/>
    <lineage>
        <taxon>Eukaryota</taxon>
        <taxon>Metazoa</taxon>
        <taxon>Ecdysozoa</taxon>
        <taxon>Arthropoda</taxon>
        <taxon>Hexapoda</taxon>
        <taxon>Insecta</taxon>
        <taxon>Pterygota</taxon>
        <taxon>Neoptera</taxon>
        <taxon>Paraneoptera</taxon>
        <taxon>Hemiptera</taxon>
        <taxon>Sternorrhyncha</taxon>
        <taxon>Aphidomorpha</taxon>
        <taxon>Aphidoidea</taxon>
        <taxon>Aphididae</taxon>
        <taxon>Sipha</taxon>
    </lineage>
</organism>
<dbReference type="InterPro" id="IPR012320">
    <property type="entry name" value="SHD_dom"/>
</dbReference>
<dbReference type="EMBL" id="GGMS01001527">
    <property type="protein sequence ID" value="MBY70730.1"/>
    <property type="molecule type" value="Transcribed_RNA"/>
</dbReference>
<evidence type="ECO:0000259" key="11">
    <source>
        <dbReference type="PROSITE" id="PS51070"/>
    </source>
</evidence>
<feature type="region of interest" description="Disordered" evidence="10">
    <location>
        <begin position="230"/>
        <end position="251"/>
    </location>
</feature>
<dbReference type="AlphaFoldDB" id="A0A2S2PZE0"/>
<dbReference type="InterPro" id="IPR036168">
    <property type="entry name" value="AP2_Mu_C_sf"/>
</dbReference>
<evidence type="ECO:0000256" key="9">
    <source>
        <dbReference type="ARBA" id="ARBA00023136"/>
    </source>
</evidence>
<feature type="domain" description="SHD" evidence="11">
    <location>
        <begin position="742"/>
        <end position="916"/>
    </location>
</feature>
<keyword evidence="5" id="KW-0963">Cytoplasm</keyword>
<feature type="region of interest" description="Disordered" evidence="10">
    <location>
        <begin position="1243"/>
        <end position="1275"/>
    </location>
</feature>
<comment type="subcellular location">
    <subcellularLocation>
        <location evidence="2">Cytoplasm</location>
    </subcellularLocation>
    <subcellularLocation>
        <location evidence="1">Endomembrane system</location>
    </subcellularLocation>
</comment>
<dbReference type="GO" id="GO:0006897">
    <property type="term" value="P:endocytosis"/>
    <property type="evidence" value="ECO:0007669"/>
    <property type="project" value="UniProtKB-KW"/>
</dbReference>
<evidence type="ECO:0000313" key="13">
    <source>
        <dbReference type="EMBL" id="MBY70730.1"/>
    </source>
</evidence>
<dbReference type="Pfam" id="PF00928">
    <property type="entry name" value="Adap_comp_sub"/>
    <property type="match status" value="1"/>
</dbReference>
<feature type="region of interest" description="Disordered" evidence="10">
    <location>
        <begin position="290"/>
        <end position="311"/>
    </location>
</feature>
<keyword evidence="8" id="KW-0653">Protein transport</keyword>
<protein>
    <submittedName>
        <fullName evidence="15">Protein stoned-B</fullName>
    </submittedName>
    <submittedName>
        <fullName evidence="13">Putative stoned B-like protein</fullName>
    </submittedName>
</protein>
<feature type="domain" description="MHD" evidence="12">
    <location>
        <begin position="920"/>
        <end position="1233"/>
    </location>
</feature>
<proteinExistence type="inferred from homology"/>
<evidence type="ECO:0000256" key="1">
    <source>
        <dbReference type="ARBA" id="ARBA00004308"/>
    </source>
</evidence>
<evidence type="ECO:0000259" key="12">
    <source>
        <dbReference type="PROSITE" id="PS51072"/>
    </source>
</evidence>
<feature type="compositionally biased region" description="Polar residues" evidence="10">
    <location>
        <begin position="298"/>
        <end position="311"/>
    </location>
</feature>
<keyword evidence="14" id="KW-1185">Reference proteome</keyword>
<dbReference type="FunFam" id="2.60.40.1170:FF:000022">
    <property type="entry name" value="AP-1 complex subunit mu"/>
    <property type="match status" value="1"/>
</dbReference>
<keyword evidence="6" id="KW-0254">Endocytosis</keyword>
<dbReference type="PRINTS" id="PR00314">
    <property type="entry name" value="CLATHRINADPT"/>
</dbReference>
<feature type="region of interest" description="Disordered" evidence="10">
    <location>
        <begin position="81"/>
        <end position="116"/>
    </location>
</feature>
<reference evidence="13" key="1">
    <citation type="submission" date="2018-04" db="EMBL/GenBank/DDBJ databases">
        <title>Transcriptome assembly of Sipha flava.</title>
        <authorList>
            <person name="Scully E.D."/>
            <person name="Geib S.M."/>
            <person name="Palmer N.A."/>
            <person name="Koch K."/>
            <person name="Bradshaw J."/>
            <person name="Heng-Moss T."/>
            <person name="Sarath G."/>
        </authorList>
    </citation>
    <scope>NUCLEOTIDE SEQUENCE</scope>
</reference>
<dbReference type="InterPro" id="IPR028565">
    <property type="entry name" value="MHD"/>
</dbReference>
<sequence length="1275" mass="143237">MANPFLIGDATATFTDNSNTFNPFLTNTTAELESHNDNPFFSNFNASNSAQDNTNPFLAFTQKPERTQPVADLLGINEKPQTAAAEDTSKTKPPPPRPAPPKRPPPRPTPPPSHNAKELILSVTGEMDATSLHLLDRLAKTPSPTPMRDLLSPSPTPTADLLGCEDLQPPITSQSSNVFDQQTNIIDFSSGPKPERPKFPPKIDFLMDDLLEDVPISEGIQPEESYIQNRTPSIPENQPIVGGSKPESRKSSNDFILPVRRLSHDVTESRKIMPDLSKMADRRKSDIGHFAPILPSKKPTSQSDQTLQESKSESMIQEITESEEKPNVEVFNNVVEETLVPTENVQEQKIQEQNVQDHKVQEQKVQEQKVENQNVQEQKVQDIIIPTHSTEIKNTEWDEEKNGLDFDSQQQVKSSNQFEIDTAIHKTAVSNNDINDTSIIDKKPTPPAFETLPVELTTNESFNAFGINETLPPSESFPPFTENDTTAKEKPFDAYDMKPVPSVPDPSPFQEISSQETSFNAVFELPEKTATSPFDVQEPHQLDCTSTSVNAISEPFPESAVTENDAFDAFAAKFDDSQVDCNTTGFDAFGSVSEGAFEDSSIGFGADDNFDSFLSTHQIPAAPQSTPAKVTRNNSGESLDENDFNVFIRPKTESGDSDQSAVPSIAPPPKVPTSLFQEGAPSRFNPFDQEPSETNFKSQDTFIPQTIPQRTDSQETPPSPLFDEDVSQPLEEFPRVNYNGDGWAMELRQPNKKKITAHRFWKKIFVKITYQGENPVLQLYNTKDDKDPFQELPLQPSYSVSDIGAQQYDQYGKIFTVKLLYIFYKEKAGFRPGQVTKAERLTNKLSQFAAYAIQGDYQGVKEFGSDLKKLGLPVEHGAQTTTLLKLGSHSYEDMKQFSICIEEALFKLSAHRDRALNYKVEDVQITAMDELFVDQNSQGSVLKQIARVRLFFLAFMCGMPDVELGVNDLVRQGKEVVGRHDIIPVVTEEWIRLEGVEFHNCVQQDEYERTRTIKFKPPDACYIELMRFRVRPPKNRELPLQLKTTMCITGNKVELKGDILVPGFTSRKLGQVPCEDVAIRFPIPECWIYLFRVEKHFRYGSVKSAHRRTGKVKGIDRFLGTMDNLEPHLIEVTSGEAKYEHHHRAVVWRMSRLPKEGQGAYTTHNLVCRMTLTSFDQVPEELDKYCYVEFTMPTTQVSHTTVRSVSIVNSEKDAPPEKYLRLMARHEYRVEIEHIHGQVEENPYLAATAMPRSPQPVPETKQSPAAAASDSDSSS</sequence>
<evidence type="ECO:0000256" key="2">
    <source>
        <dbReference type="ARBA" id="ARBA00004496"/>
    </source>
</evidence>
<evidence type="ECO:0000313" key="15">
    <source>
        <dbReference type="RefSeq" id="XP_025414483.1"/>
    </source>
</evidence>
<keyword evidence="7" id="KW-0677">Repeat</keyword>
<evidence type="ECO:0000313" key="14">
    <source>
        <dbReference type="Proteomes" id="UP000694846"/>
    </source>
</evidence>
<dbReference type="SUPFAM" id="SSF49447">
    <property type="entry name" value="Second domain of Mu2 adaptin subunit (ap50) of ap2 adaptor"/>
    <property type="match status" value="1"/>
</dbReference>
<dbReference type="Gene3D" id="2.60.40.1170">
    <property type="entry name" value="Mu homology domain, subdomain B"/>
    <property type="match status" value="1"/>
</dbReference>
<keyword evidence="9" id="KW-0472">Membrane</keyword>
<dbReference type="OrthoDB" id="10063141at2759"/>
<dbReference type="Proteomes" id="UP000694846">
    <property type="component" value="Unplaced"/>
</dbReference>
<evidence type="ECO:0000256" key="3">
    <source>
        <dbReference type="ARBA" id="ARBA00005579"/>
    </source>
</evidence>
<dbReference type="PROSITE" id="PS51072">
    <property type="entry name" value="MHD"/>
    <property type="match status" value="1"/>
</dbReference>
<gene>
    <name evidence="13" type="primary">unc-41</name>
    <name evidence="15" type="synonym">LOC112686436</name>
    <name evidence="13" type="ORF">g.138822</name>
</gene>
<dbReference type="PANTHER" id="PTHR10529">
    <property type="entry name" value="AP COMPLEX SUBUNIT MU"/>
    <property type="match status" value="1"/>
</dbReference>
<name>A0A2S2PZE0_9HEMI</name>
<evidence type="ECO:0000256" key="6">
    <source>
        <dbReference type="ARBA" id="ARBA00022583"/>
    </source>
</evidence>
<evidence type="ECO:0000256" key="5">
    <source>
        <dbReference type="ARBA" id="ARBA00022490"/>
    </source>
</evidence>
<evidence type="ECO:0000256" key="7">
    <source>
        <dbReference type="ARBA" id="ARBA00022737"/>
    </source>
</evidence>
<accession>A0A2S2PZE0</accession>
<feature type="compositionally biased region" description="Pro residues" evidence="10">
    <location>
        <begin position="92"/>
        <end position="113"/>
    </location>
</feature>
<dbReference type="GO" id="GO:0012505">
    <property type="term" value="C:endomembrane system"/>
    <property type="evidence" value="ECO:0007669"/>
    <property type="project" value="UniProtKB-SubCell"/>
</dbReference>
<dbReference type="FunFam" id="2.60.40.1170:FF:000018">
    <property type="entry name" value="stonin-2 isoform X2"/>
    <property type="match status" value="1"/>
</dbReference>
<evidence type="ECO:0000256" key="4">
    <source>
        <dbReference type="ARBA" id="ARBA00022448"/>
    </source>
</evidence>
<comment type="similarity">
    <text evidence="3">Belongs to the Stoned B family.</text>
</comment>
<dbReference type="GO" id="GO:0030131">
    <property type="term" value="C:clathrin adaptor complex"/>
    <property type="evidence" value="ECO:0007669"/>
    <property type="project" value="InterPro"/>
</dbReference>
<feature type="compositionally biased region" description="Polar residues" evidence="10">
    <location>
        <begin position="622"/>
        <end position="637"/>
    </location>
</feature>
<dbReference type="GO" id="GO:0030100">
    <property type="term" value="P:regulation of endocytosis"/>
    <property type="evidence" value="ECO:0007669"/>
    <property type="project" value="UniProtKB-UniRule"/>
</dbReference>
<dbReference type="InterPro" id="IPR050431">
    <property type="entry name" value="Adaptor_comp_med_subunit"/>
</dbReference>
<evidence type="ECO:0000256" key="10">
    <source>
        <dbReference type="SAM" id="MobiDB-lite"/>
    </source>
</evidence>
<feature type="compositionally biased region" description="Low complexity" evidence="10">
    <location>
        <begin position="1265"/>
        <end position="1275"/>
    </location>
</feature>
<dbReference type="GO" id="GO:0006886">
    <property type="term" value="P:intracellular protein transport"/>
    <property type="evidence" value="ECO:0007669"/>
    <property type="project" value="InterPro"/>
</dbReference>
<evidence type="ECO:0000256" key="8">
    <source>
        <dbReference type="ARBA" id="ARBA00022927"/>
    </source>
</evidence>
<dbReference type="PROSITE" id="PS51070">
    <property type="entry name" value="SHD"/>
    <property type="match status" value="1"/>
</dbReference>
<reference evidence="15" key="2">
    <citation type="submission" date="2025-04" db="UniProtKB">
        <authorList>
            <consortium name="RefSeq"/>
        </authorList>
    </citation>
    <scope>IDENTIFICATION</scope>
    <source>
        <tissue evidence="15">Whole body</tissue>
    </source>
</reference>
<dbReference type="RefSeq" id="XP_025414483.1">
    <property type="nucleotide sequence ID" value="XM_025558698.1"/>
</dbReference>
<feature type="region of interest" description="Disordered" evidence="10">
    <location>
        <begin position="622"/>
        <end position="697"/>
    </location>
</feature>